<evidence type="ECO:0000313" key="2">
    <source>
        <dbReference type="EMBL" id="SFV39022.1"/>
    </source>
</evidence>
<dbReference type="OrthoDB" id="9798164at2"/>
<dbReference type="Proteomes" id="UP000199423">
    <property type="component" value="Unassembled WGS sequence"/>
</dbReference>
<accession>A0A1I7NWJ1</accession>
<name>A0A1I7NWJ1_9HYPH</name>
<dbReference type="RefSeq" id="WP_092869558.1">
    <property type="nucleotide sequence ID" value="NZ_FPCH01000005.1"/>
</dbReference>
<proteinExistence type="predicted"/>
<dbReference type="SUPFAM" id="SSF141371">
    <property type="entry name" value="PilZ domain-like"/>
    <property type="match status" value="2"/>
</dbReference>
<reference evidence="3" key="1">
    <citation type="submission" date="2016-10" db="EMBL/GenBank/DDBJ databases">
        <authorList>
            <person name="Varghese N."/>
            <person name="Submissions S."/>
        </authorList>
    </citation>
    <scope>NUCLEOTIDE SEQUENCE [LARGE SCALE GENOMIC DNA]</scope>
    <source>
        <strain evidence="3">DSM 1565</strain>
    </source>
</reference>
<sequence length="209" mass="23044">MSVHSSIIREVLQQTDALKAGDLRKHRRVPLSLSGRFMRPDRTEYTCQLKDISVGGAAIITTNVPEIGERVVVYLDHVGGLEGVVSRITSDGFAFAFKVTEHKREKLAAQIMWLVNKDDFPDEVGRLHERVGTRGRRTTLRIEEGVIIDVELLDVSASGASIGTPARPPIGSLVIAGKTRAIVRRHHGHGIGLQFLSLLSPEALRDRFP</sequence>
<protein>
    <submittedName>
        <fullName evidence="2">PilZ domain-containing protein</fullName>
    </submittedName>
</protein>
<dbReference type="Gene3D" id="2.40.10.220">
    <property type="entry name" value="predicted glycosyltransferase like domains"/>
    <property type="match status" value="1"/>
</dbReference>
<dbReference type="Pfam" id="PF07238">
    <property type="entry name" value="PilZ"/>
    <property type="match status" value="1"/>
</dbReference>
<dbReference type="AlphaFoldDB" id="A0A1I7NWJ1"/>
<evidence type="ECO:0000259" key="1">
    <source>
        <dbReference type="Pfam" id="PF07238"/>
    </source>
</evidence>
<dbReference type="GO" id="GO:0035438">
    <property type="term" value="F:cyclic-di-GMP binding"/>
    <property type="evidence" value="ECO:0007669"/>
    <property type="project" value="InterPro"/>
</dbReference>
<dbReference type="STRING" id="51670.SAMN04488557_4045"/>
<gene>
    <name evidence="2" type="ORF">SAMN04488557_4045</name>
</gene>
<keyword evidence="3" id="KW-1185">Reference proteome</keyword>
<dbReference type="InterPro" id="IPR009875">
    <property type="entry name" value="PilZ_domain"/>
</dbReference>
<evidence type="ECO:0000313" key="3">
    <source>
        <dbReference type="Proteomes" id="UP000199423"/>
    </source>
</evidence>
<organism evidence="2 3">
    <name type="scientific">Hyphomicrobium facile</name>
    <dbReference type="NCBI Taxonomy" id="51670"/>
    <lineage>
        <taxon>Bacteria</taxon>
        <taxon>Pseudomonadati</taxon>
        <taxon>Pseudomonadota</taxon>
        <taxon>Alphaproteobacteria</taxon>
        <taxon>Hyphomicrobiales</taxon>
        <taxon>Hyphomicrobiaceae</taxon>
        <taxon>Hyphomicrobium</taxon>
    </lineage>
</organism>
<feature type="domain" description="PilZ" evidence="1">
    <location>
        <begin position="23"/>
        <end position="111"/>
    </location>
</feature>
<dbReference type="EMBL" id="FPCH01000005">
    <property type="protein sequence ID" value="SFV39022.1"/>
    <property type="molecule type" value="Genomic_DNA"/>
</dbReference>